<comment type="caution">
    <text evidence="2">The sequence shown here is derived from an EMBL/GenBank/DDBJ whole genome shotgun (WGS) entry which is preliminary data.</text>
</comment>
<dbReference type="Proteomes" id="UP000279336">
    <property type="component" value="Unassembled WGS sequence"/>
</dbReference>
<organism evidence="2 3">
    <name type="scientific">Propionibacterium australiense</name>
    <dbReference type="NCBI Taxonomy" id="119981"/>
    <lineage>
        <taxon>Bacteria</taxon>
        <taxon>Bacillati</taxon>
        <taxon>Actinomycetota</taxon>
        <taxon>Actinomycetes</taxon>
        <taxon>Propionibacteriales</taxon>
        <taxon>Propionibacteriaceae</taxon>
        <taxon>Propionibacterium</taxon>
    </lineage>
</organism>
<evidence type="ECO:0000259" key="1">
    <source>
        <dbReference type="Pfam" id="PF13569"/>
    </source>
</evidence>
<dbReference type="EMBL" id="RCIW01000006">
    <property type="protein sequence ID" value="RLP11195.1"/>
    <property type="molecule type" value="Genomic_DNA"/>
</dbReference>
<protein>
    <submittedName>
        <fullName evidence="2">DUF4132 domain-containing protein</fullName>
    </submittedName>
</protein>
<reference evidence="2 3" key="1">
    <citation type="submission" date="2018-10" db="EMBL/GenBank/DDBJ databases">
        <title>Propionibacterium australiense Genome Sequencing and Assembly.</title>
        <authorList>
            <person name="Bernier A.-M."/>
            <person name="Bernard K."/>
        </authorList>
    </citation>
    <scope>NUCLEOTIDE SEQUENCE [LARGE SCALE GENOMIC DNA]</scope>
    <source>
        <strain evidence="2 3">NML98A078</strain>
    </source>
</reference>
<dbReference type="InterPro" id="IPR025406">
    <property type="entry name" value="DUF4132"/>
</dbReference>
<dbReference type="Pfam" id="PF13569">
    <property type="entry name" value="DUF4132"/>
    <property type="match status" value="1"/>
</dbReference>
<feature type="domain" description="DUF4132" evidence="1">
    <location>
        <begin position="8"/>
        <end position="69"/>
    </location>
</feature>
<proteinExistence type="predicted"/>
<evidence type="ECO:0000313" key="2">
    <source>
        <dbReference type="EMBL" id="RLP11195.1"/>
    </source>
</evidence>
<dbReference type="OrthoDB" id="4554725at2"/>
<name>A0A8B3FKB4_9ACTN</name>
<evidence type="ECO:0000313" key="3">
    <source>
        <dbReference type="Proteomes" id="UP000279336"/>
    </source>
</evidence>
<dbReference type="AlphaFoldDB" id="A0A8B3FKB4"/>
<accession>A0A8B3FKB4</accession>
<sequence length="194" mass="21538">MENPGTPRQRAFRPTADGSLVDVDGEPLTLDPESRIGLAHGTGLGAEAAGAWRRHLEEHAVAPLFDQLSALETPAVEPLVTRMDDLCGRVSDTFSFHDTITGRGYTRRDRSFSWFNEYQRSIGDSGFAVVIEFTGSDQDDTEPRPCATESLYVLRQNHRMELAALPPVLLAEARADYEAVAALGPYDEDYRRLR</sequence>
<gene>
    <name evidence="2" type="ORF">D7U36_05110</name>
</gene>